<name>A0AA38NAV5_9AGAR</name>
<evidence type="ECO:0000313" key="3">
    <source>
        <dbReference type="Proteomes" id="UP001163798"/>
    </source>
</evidence>
<dbReference type="Proteomes" id="UP001163798">
    <property type="component" value="Unassembled WGS sequence"/>
</dbReference>
<keyword evidence="1" id="KW-0732">Signal</keyword>
<organism evidence="2 3">
    <name type="scientific">Lentinula aff. detonsa</name>
    <dbReference type="NCBI Taxonomy" id="2804958"/>
    <lineage>
        <taxon>Eukaryota</taxon>
        <taxon>Fungi</taxon>
        <taxon>Dikarya</taxon>
        <taxon>Basidiomycota</taxon>
        <taxon>Agaricomycotina</taxon>
        <taxon>Agaricomycetes</taxon>
        <taxon>Agaricomycetidae</taxon>
        <taxon>Agaricales</taxon>
        <taxon>Marasmiineae</taxon>
        <taxon>Omphalotaceae</taxon>
        <taxon>Lentinula</taxon>
    </lineage>
</organism>
<dbReference type="AlphaFoldDB" id="A0AA38NAV5"/>
<dbReference type="EMBL" id="MU794942">
    <property type="protein sequence ID" value="KAJ3779431.1"/>
    <property type="molecule type" value="Genomic_DNA"/>
</dbReference>
<reference evidence="2" key="1">
    <citation type="submission" date="2022-08" db="EMBL/GenBank/DDBJ databases">
        <authorList>
            <consortium name="DOE Joint Genome Institute"/>
            <person name="Min B."/>
            <person name="Riley R."/>
            <person name="Sierra-Patev S."/>
            <person name="Naranjo-Ortiz M."/>
            <person name="Looney B."/>
            <person name="Konkel Z."/>
            <person name="Slot J.C."/>
            <person name="Sakamoto Y."/>
            <person name="Steenwyk J.L."/>
            <person name="Rokas A."/>
            <person name="Carro J."/>
            <person name="Camarero S."/>
            <person name="Ferreira P."/>
            <person name="Molpeceres G."/>
            <person name="Ruiz-Duenas F.J."/>
            <person name="Serrano A."/>
            <person name="Henrissat B."/>
            <person name="Drula E."/>
            <person name="Hughes K.W."/>
            <person name="Mata J.L."/>
            <person name="Ishikawa N.K."/>
            <person name="Vargas-Isla R."/>
            <person name="Ushijima S."/>
            <person name="Smith C.A."/>
            <person name="Ahrendt S."/>
            <person name="Andreopoulos W."/>
            <person name="He G."/>
            <person name="Labutti K."/>
            <person name="Lipzen A."/>
            <person name="Ng V."/>
            <person name="Sandor L."/>
            <person name="Barry K."/>
            <person name="Martinez A.T."/>
            <person name="Xiao Y."/>
            <person name="Gibbons J.G."/>
            <person name="Terashima K."/>
            <person name="Hibbett D.S."/>
            <person name="Grigoriev I.V."/>
        </authorList>
    </citation>
    <scope>NUCLEOTIDE SEQUENCE</scope>
    <source>
        <strain evidence="2">TFB10291</strain>
    </source>
</reference>
<keyword evidence="3" id="KW-1185">Reference proteome</keyword>
<comment type="caution">
    <text evidence="2">The sequence shown here is derived from an EMBL/GenBank/DDBJ whole genome shotgun (WGS) entry which is preliminary data.</text>
</comment>
<proteinExistence type="predicted"/>
<evidence type="ECO:0000256" key="1">
    <source>
        <dbReference type="SAM" id="SignalP"/>
    </source>
</evidence>
<evidence type="ECO:0000313" key="2">
    <source>
        <dbReference type="EMBL" id="KAJ3779431.1"/>
    </source>
</evidence>
<feature type="chain" id="PRO_5041300787" description="Secreted protein" evidence="1">
    <location>
        <begin position="18"/>
        <end position="97"/>
    </location>
</feature>
<accession>A0AA38NAV5</accession>
<evidence type="ECO:0008006" key="4">
    <source>
        <dbReference type="Google" id="ProtNLM"/>
    </source>
</evidence>
<feature type="signal peptide" evidence="1">
    <location>
        <begin position="1"/>
        <end position="17"/>
    </location>
</feature>
<gene>
    <name evidence="2" type="ORF">GGU10DRAFT_382585</name>
</gene>
<protein>
    <recommendedName>
        <fullName evidence="4">Secreted protein</fullName>
    </recommendedName>
</protein>
<sequence length="97" mass="10952">MFAKVGVLLAALPAVFSLSLDEWSRIKRYLDCYRRRFYSVALRPTAKHSRIRLPRSTNATASSSRTKSYVTQQVVALVKAASTEPGVPPNKKRMRLI</sequence>